<accession>A0A2H1WKP1</accession>
<gene>
    <name evidence="1" type="ORF">SFRICE_023914</name>
</gene>
<name>A0A2H1WKP1_SPOFR</name>
<sequence length="100" mass="11085">MVKNKARKHYFKGETHPMSSPVLGEARGSVRILLTKNHPVSSPAFRTGAPVNLLFKVVCSSALDTGYFQPADMEVIGDSQGLWFSSRRLVADMMMMNSPR</sequence>
<protein>
    <submittedName>
        <fullName evidence="1">SFRICE_023914</fullName>
    </submittedName>
</protein>
<dbReference type="AlphaFoldDB" id="A0A2H1WKP1"/>
<evidence type="ECO:0000313" key="1">
    <source>
        <dbReference type="EMBL" id="SOQ53650.1"/>
    </source>
</evidence>
<reference evidence="1" key="1">
    <citation type="submission" date="2016-07" db="EMBL/GenBank/DDBJ databases">
        <authorList>
            <person name="Bretaudeau A."/>
        </authorList>
    </citation>
    <scope>NUCLEOTIDE SEQUENCE</scope>
    <source>
        <strain evidence="1">Rice</strain>
        <tissue evidence="1">Whole body</tissue>
    </source>
</reference>
<proteinExistence type="predicted"/>
<dbReference type="EMBL" id="ODYU01009316">
    <property type="protein sequence ID" value="SOQ53650.1"/>
    <property type="molecule type" value="Genomic_DNA"/>
</dbReference>
<organism evidence="1">
    <name type="scientific">Spodoptera frugiperda</name>
    <name type="common">Fall armyworm</name>
    <dbReference type="NCBI Taxonomy" id="7108"/>
    <lineage>
        <taxon>Eukaryota</taxon>
        <taxon>Metazoa</taxon>
        <taxon>Ecdysozoa</taxon>
        <taxon>Arthropoda</taxon>
        <taxon>Hexapoda</taxon>
        <taxon>Insecta</taxon>
        <taxon>Pterygota</taxon>
        <taxon>Neoptera</taxon>
        <taxon>Endopterygota</taxon>
        <taxon>Lepidoptera</taxon>
        <taxon>Glossata</taxon>
        <taxon>Ditrysia</taxon>
        <taxon>Noctuoidea</taxon>
        <taxon>Noctuidae</taxon>
        <taxon>Amphipyrinae</taxon>
        <taxon>Spodoptera</taxon>
    </lineage>
</organism>